<accession>A0A518GQ31</accession>
<reference evidence="3 4" key="1">
    <citation type="submission" date="2019-02" db="EMBL/GenBank/DDBJ databases">
        <title>Deep-cultivation of Planctomycetes and their phenomic and genomic characterization uncovers novel biology.</title>
        <authorList>
            <person name="Wiegand S."/>
            <person name="Jogler M."/>
            <person name="Boedeker C."/>
            <person name="Pinto D."/>
            <person name="Vollmers J."/>
            <person name="Rivas-Marin E."/>
            <person name="Kohn T."/>
            <person name="Peeters S.H."/>
            <person name="Heuer A."/>
            <person name="Rast P."/>
            <person name="Oberbeckmann S."/>
            <person name="Bunk B."/>
            <person name="Jeske O."/>
            <person name="Meyerdierks A."/>
            <person name="Storesund J.E."/>
            <person name="Kallscheuer N."/>
            <person name="Luecker S."/>
            <person name="Lage O.M."/>
            <person name="Pohl T."/>
            <person name="Merkel B.J."/>
            <person name="Hornburger P."/>
            <person name="Mueller R.-W."/>
            <person name="Bruemmer F."/>
            <person name="Labrenz M."/>
            <person name="Spormann A.M."/>
            <person name="Op den Camp H."/>
            <person name="Overmann J."/>
            <person name="Amann R."/>
            <person name="Jetten M.S.M."/>
            <person name="Mascher T."/>
            <person name="Medema M.H."/>
            <person name="Devos D.P."/>
            <person name="Kaster A.-K."/>
            <person name="Ovreas L."/>
            <person name="Rohde M."/>
            <person name="Galperin M.Y."/>
            <person name="Jogler C."/>
        </authorList>
    </citation>
    <scope>NUCLEOTIDE SEQUENCE [LARGE SCALE GENOMIC DNA]</scope>
    <source>
        <strain evidence="3 4">Spb1</strain>
    </source>
</reference>
<feature type="transmembrane region" description="Helical" evidence="2">
    <location>
        <begin position="63"/>
        <end position="83"/>
    </location>
</feature>
<keyword evidence="2" id="KW-1133">Transmembrane helix</keyword>
<feature type="region of interest" description="Disordered" evidence="1">
    <location>
        <begin position="1"/>
        <end position="24"/>
    </location>
</feature>
<dbReference type="EMBL" id="CP036299">
    <property type="protein sequence ID" value="QDV30581.1"/>
    <property type="molecule type" value="Genomic_DNA"/>
</dbReference>
<keyword evidence="4" id="KW-1185">Reference proteome</keyword>
<organism evidence="3 4">
    <name type="scientific">Planctopirus ephydatiae</name>
    <dbReference type="NCBI Taxonomy" id="2528019"/>
    <lineage>
        <taxon>Bacteria</taxon>
        <taxon>Pseudomonadati</taxon>
        <taxon>Planctomycetota</taxon>
        <taxon>Planctomycetia</taxon>
        <taxon>Planctomycetales</taxon>
        <taxon>Planctomycetaceae</taxon>
        <taxon>Planctopirus</taxon>
    </lineage>
</organism>
<proteinExistence type="predicted"/>
<dbReference type="Proteomes" id="UP000315349">
    <property type="component" value="Chromosome"/>
</dbReference>
<keyword evidence="2" id="KW-0812">Transmembrane</keyword>
<evidence type="ECO:0000313" key="4">
    <source>
        <dbReference type="Proteomes" id="UP000315349"/>
    </source>
</evidence>
<keyword evidence="2" id="KW-0472">Membrane</keyword>
<name>A0A518GQ31_9PLAN</name>
<dbReference type="AlphaFoldDB" id="A0A518GQ31"/>
<evidence type="ECO:0000256" key="1">
    <source>
        <dbReference type="SAM" id="MobiDB-lite"/>
    </source>
</evidence>
<evidence type="ECO:0000313" key="3">
    <source>
        <dbReference type="EMBL" id="QDV30581.1"/>
    </source>
</evidence>
<evidence type="ECO:0000256" key="2">
    <source>
        <dbReference type="SAM" id="Phobius"/>
    </source>
</evidence>
<feature type="compositionally biased region" description="Basic and acidic residues" evidence="1">
    <location>
        <begin position="1"/>
        <end position="16"/>
    </location>
</feature>
<gene>
    <name evidence="3" type="ORF">Spb1_25150</name>
</gene>
<dbReference type="KEGG" id="peh:Spb1_25150"/>
<sequence>MSRQLSDKDSLHDMETSHSGSNPSGLFYWLWITIGENYDLAEHFLKSTAVRAPLINRTLLKSIFWILLIQASYHLIFLILNCYKTILPRDVSSKMVFA</sequence>
<protein>
    <submittedName>
        <fullName evidence="3">Uncharacterized protein</fullName>
    </submittedName>
</protein>